<dbReference type="EMBL" id="GANP01004513">
    <property type="protein sequence ID" value="JAB79955.1"/>
    <property type="molecule type" value="mRNA"/>
</dbReference>
<evidence type="ECO:0008006" key="2">
    <source>
        <dbReference type="Google" id="ProtNLM"/>
    </source>
</evidence>
<protein>
    <recommendedName>
        <fullName evidence="2">Tick transposon</fullName>
    </recommendedName>
</protein>
<reference evidence="1" key="1">
    <citation type="journal article" date="2015" name="Sci. Rep.">
        <title>Tissue- and time-dependent transcription in Ixodes ricinus salivary glands and midguts when blood feeding on the vertebrate host.</title>
        <authorList>
            <person name="Kotsyfakis M."/>
            <person name="Schwarz A."/>
            <person name="Erhart J."/>
            <person name="Ribeiro J.M."/>
        </authorList>
    </citation>
    <scope>NUCLEOTIDE SEQUENCE</scope>
    <source>
        <tissue evidence="1">Salivary gland and midgut</tissue>
    </source>
</reference>
<organism evidence="1">
    <name type="scientific">Ixodes ricinus</name>
    <name type="common">Common tick</name>
    <name type="synonym">Acarus ricinus</name>
    <dbReference type="NCBI Taxonomy" id="34613"/>
    <lineage>
        <taxon>Eukaryota</taxon>
        <taxon>Metazoa</taxon>
        <taxon>Ecdysozoa</taxon>
        <taxon>Arthropoda</taxon>
        <taxon>Chelicerata</taxon>
        <taxon>Arachnida</taxon>
        <taxon>Acari</taxon>
        <taxon>Parasitiformes</taxon>
        <taxon>Ixodida</taxon>
        <taxon>Ixodoidea</taxon>
        <taxon>Ixodidae</taxon>
        <taxon>Ixodinae</taxon>
        <taxon>Ixodes</taxon>
    </lineage>
</organism>
<sequence>VAREHNLSVRNNAGGHLADHCRQWGCKPDLTSTTFLRKAKKKTERKIIEAFYIKKKADNNCVSAPSLYLLQSEKLTSTRFLFVLTAWLFPK</sequence>
<dbReference type="AlphaFoldDB" id="V5H9L1"/>
<feature type="non-terminal residue" evidence="1">
    <location>
        <position position="1"/>
    </location>
</feature>
<accession>V5H9L1</accession>
<evidence type="ECO:0000313" key="1">
    <source>
        <dbReference type="EMBL" id="JAB79955.1"/>
    </source>
</evidence>
<proteinExistence type="evidence at transcript level"/>
<name>V5H9L1_IXORI</name>